<dbReference type="InterPro" id="IPR037523">
    <property type="entry name" value="VOC_core"/>
</dbReference>
<dbReference type="KEGG" id="aey:CDG81_14235"/>
<dbReference type="SUPFAM" id="SSF54593">
    <property type="entry name" value="Glyoxalase/Bleomycin resistance protein/Dihydroxybiphenyl dioxygenase"/>
    <property type="match status" value="2"/>
</dbReference>
<evidence type="ECO:0000313" key="5">
    <source>
        <dbReference type="Proteomes" id="UP000215043"/>
    </source>
</evidence>
<name>A0A099D4L6_9ACTN</name>
<evidence type="ECO:0000313" key="4">
    <source>
        <dbReference type="Proteomes" id="UP000029737"/>
    </source>
</evidence>
<reference evidence="3 4" key="1">
    <citation type="journal article" date="2014" name="PLoS ONE">
        <title>Identification and Characterization of a New Erythromycin Biosynthetic Gene Cluster in Actinopolyspora erythraea YIM90600, a Novel Erythronolide-Producing Halophilic Actinomycete Isolated from Salt Field.</title>
        <authorList>
            <person name="Chen D."/>
            <person name="Feng J."/>
            <person name="Huang L."/>
            <person name="Zhang Q."/>
            <person name="Wu J."/>
            <person name="Zhu X."/>
            <person name="Duan Y."/>
            <person name="Xu Z."/>
        </authorList>
    </citation>
    <scope>NUCLEOTIDE SEQUENCE [LARGE SCALE GENOMIC DNA]</scope>
    <source>
        <strain evidence="3 4">YIM90600</strain>
    </source>
</reference>
<dbReference type="HOGENOM" id="CLU_069623_0_0_11"/>
<dbReference type="Proteomes" id="UP000029737">
    <property type="component" value="Unassembled WGS sequence"/>
</dbReference>
<dbReference type="CDD" id="cd07247">
    <property type="entry name" value="SgaA_N_like"/>
    <property type="match status" value="1"/>
</dbReference>
<dbReference type="PANTHER" id="PTHR33993:SF14">
    <property type="entry name" value="GB|AAF24581.1"/>
    <property type="match status" value="1"/>
</dbReference>
<evidence type="ECO:0000313" key="2">
    <source>
        <dbReference type="EMBL" id="ASU79257.1"/>
    </source>
</evidence>
<evidence type="ECO:0000313" key="3">
    <source>
        <dbReference type="EMBL" id="KGI80767.1"/>
    </source>
</evidence>
<accession>A0A099D4L6</accession>
<feature type="domain" description="VOC" evidence="1">
    <location>
        <begin position="19"/>
        <end position="131"/>
    </location>
</feature>
<keyword evidence="4" id="KW-1185">Reference proteome</keyword>
<dbReference type="InterPro" id="IPR029068">
    <property type="entry name" value="Glyas_Bleomycin-R_OHBP_Dase"/>
</dbReference>
<sequence>MGVVPVDSAPPKWQLYAGMPCWIELVTPDLDSACEFYTALFGWRYESRRASDEGEHLIASHDGFPVASLRTSAECGARWRLFLATGDCRAACEQAESNGASVTTPPRHLSGIGTKAVLDDPSGVEFGLLEPEASWQFDVGLPSTLMWAELLTIKAQTADLFFQELFGYTAAQFGTENQLDYSVWYLGEESVMARVSMLREHISDETEPHWLIYLGVDSDIGTDEAVRRAIAANGRVRVNPYDSPLGRVAVLRDPTGARCALVDASRAPEGHGIPGNYDPYED</sequence>
<evidence type="ECO:0000259" key="1">
    <source>
        <dbReference type="PROSITE" id="PS51819"/>
    </source>
</evidence>
<dbReference type="PANTHER" id="PTHR33993">
    <property type="entry name" value="GLYOXALASE-RELATED"/>
    <property type="match status" value="1"/>
</dbReference>
<dbReference type="Pfam" id="PF18029">
    <property type="entry name" value="Glyoxalase_6"/>
    <property type="match status" value="1"/>
</dbReference>
<dbReference type="OrthoDB" id="9793039at2"/>
<dbReference type="Proteomes" id="UP000215043">
    <property type="component" value="Chromosome"/>
</dbReference>
<dbReference type="RefSeq" id="WP_043574818.1">
    <property type="nucleotide sequence ID" value="NZ_CP022752.1"/>
</dbReference>
<dbReference type="AlphaFoldDB" id="A0A099D4L6"/>
<gene>
    <name evidence="2" type="ORF">CDG81_14235</name>
    <name evidence="3" type="ORF">IL38_15545</name>
</gene>
<dbReference type="EMBL" id="CP022752">
    <property type="protein sequence ID" value="ASU79257.1"/>
    <property type="molecule type" value="Genomic_DNA"/>
</dbReference>
<proteinExistence type="predicted"/>
<dbReference type="Gene3D" id="3.10.180.10">
    <property type="entry name" value="2,3-Dihydroxybiphenyl 1,2-Dioxygenase, domain 1"/>
    <property type="match status" value="2"/>
</dbReference>
<dbReference type="PROSITE" id="PS51819">
    <property type="entry name" value="VOC"/>
    <property type="match status" value="1"/>
</dbReference>
<protein>
    <submittedName>
        <fullName evidence="3">Glyoxalase</fullName>
    </submittedName>
    <submittedName>
        <fullName evidence="2">VOC family protein</fullName>
    </submittedName>
</protein>
<dbReference type="InterPro" id="IPR052164">
    <property type="entry name" value="Anthracycline_SecMetBiosynth"/>
</dbReference>
<dbReference type="InterPro" id="IPR041581">
    <property type="entry name" value="Glyoxalase_6"/>
</dbReference>
<dbReference type="eggNOG" id="COG3324">
    <property type="taxonomic scope" value="Bacteria"/>
</dbReference>
<organism evidence="2 5">
    <name type="scientific">Actinopolyspora erythraea</name>
    <dbReference type="NCBI Taxonomy" id="414996"/>
    <lineage>
        <taxon>Bacteria</taxon>
        <taxon>Bacillati</taxon>
        <taxon>Actinomycetota</taxon>
        <taxon>Actinomycetes</taxon>
        <taxon>Actinopolysporales</taxon>
        <taxon>Actinopolysporaceae</taxon>
        <taxon>Actinopolyspora</taxon>
    </lineage>
</organism>
<dbReference type="EMBL" id="JPMV01000027">
    <property type="protein sequence ID" value="KGI80767.1"/>
    <property type="molecule type" value="Genomic_DNA"/>
</dbReference>
<reference evidence="2 5" key="2">
    <citation type="submission" date="2017-08" db="EMBL/GenBank/DDBJ databases">
        <title>The complete genome sequence of moderately halophilic actinomycete Actinopolyspora erythraea YIM 90600, the producer of novel erythromycin, novel actinopolysporins A-C and tubercidin.</title>
        <authorList>
            <person name="Yin M."/>
            <person name="Tang S."/>
        </authorList>
    </citation>
    <scope>NUCLEOTIDE SEQUENCE [LARGE SCALE GENOMIC DNA]</scope>
    <source>
        <strain evidence="2 5">YIM 90600</strain>
    </source>
</reference>